<comment type="caution">
    <text evidence="6">The sequence shown here is derived from an EMBL/GenBank/DDBJ whole genome shotgun (WGS) entry which is preliminary data.</text>
</comment>
<sequence length="160" mass="17973">MDNKKTKKTASSDAQKIKIKNVDRAHEELETVKAMLARALADYDNLSKRIDRERADSGKIASVGIIIRLLPVLDNLESAQEHLQDQGLAISLDEFKKILSEEGFSEIRPREGDIFDPEVMEAIEVVKGESDNKISEVVLVGWKFEDGMVVRHAKVKVSKK</sequence>
<keyword evidence="3" id="KW-0346">Stress response</keyword>
<dbReference type="HAMAP" id="MF_01151">
    <property type="entry name" value="GrpE"/>
    <property type="match status" value="1"/>
</dbReference>
<dbReference type="PANTHER" id="PTHR21237:SF23">
    <property type="entry name" value="GRPE PROTEIN HOMOLOG, MITOCHONDRIAL"/>
    <property type="match status" value="1"/>
</dbReference>
<name>A0A1F8DL87_9BACT</name>
<dbReference type="Gene3D" id="2.30.22.10">
    <property type="entry name" value="Head domain of nucleotide exchange factor GrpE"/>
    <property type="match status" value="1"/>
</dbReference>
<evidence type="ECO:0000256" key="2">
    <source>
        <dbReference type="ARBA" id="ARBA00023186"/>
    </source>
</evidence>
<evidence type="ECO:0000256" key="1">
    <source>
        <dbReference type="ARBA" id="ARBA00009054"/>
    </source>
</evidence>
<dbReference type="SUPFAM" id="SSF51064">
    <property type="entry name" value="Head domain of nucleotide exchange factor GrpE"/>
    <property type="match status" value="1"/>
</dbReference>
<evidence type="ECO:0000313" key="7">
    <source>
        <dbReference type="Proteomes" id="UP000177596"/>
    </source>
</evidence>
<dbReference type="PANTHER" id="PTHR21237">
    <property type="entry name" value="GRPE PROTEIN"/>
    <property type="match status" value="1"/>
</dbReference>
<keyword evidence="3" id="KW-0963">Cytoplasm</keyword>
<comment type="function">
    <text evidence="3">Participates actively in the response to hyperosmotic and heat shock by preventing the aggregation of stress-denatured proteins, in association with DnaK and GrpE. It is the nucleotide exchange factor for DnaK and may function as a thermosensor. Unfolded proteins bind initially to DnaJ; upon interaction with the DnaJ-bound protein, DnaK hydrolyzes its bound ATP, resulting in the formation of a stable complex. GrpE releases ADP from DnaK; ATP binding to DnaK triggers the release of the substrate protein, thus completing the reaction cycle. Several rounds of ATP-dependent interactions between DnaJ, DnaK and GrpE are required for fully efficient folding.</text>
</comment>
<evidence type="ECO:0000313" key="6">
    <source>
        <dbReference type="EMBL" id="OGM88638.1"/>
    </source>
</evidence>
<comment type="subunit">
    <text evidence="3">Homodimer.</text>
</comment>
<evidence type="ECO:0000256" key="5">
    <source>
        <dbReference type="SAM" id="Coils"/>
    </source>
</evidence>
<accession>A0A1F8DL87</accession>
<dbReference type="Proteomes" id="UP000177596">
    <property type="component" value="Unassembled WGS sequence"/>
</dbReference>
<dbReference type="PRINTS" id="PR00773">
    <property type="entry name" value="GRPEPROTEIN"/>
</dbReference>
<dbReference type="EMBL" id="MGIL01000007">
    <property type="protein sequence ID" value="OGM88638.1"/>
    <property type="molecule type" value="Genomic_DNA"/>
</dbReference>
<comment type="similarity">
    <text evidence="1 3 4">Belongs to the GrpE family.</text>
</comment>
<evidence type="ECO:0000256" key="3">
    <source>
        <dbReference type="HAMAP-Rule" id="MF_01151"/>
    </source>
</evidence>
<dbReference type="InterPro" id="IPR009012">
    <property type="entry name" value="GrpE_head"/>
</dbReference>
<dbReference type="GO" id="GO:0005737">
    <property type="term" value="C:cytoplasm"/>
    <property type="evidence" value="ECO:0007669"/>
    <property type="project" value="UniProtKB-SubCell"/>
</dbReference>
<dbReference type="Pfam" id="PF01025">
    <property type="entry name" value="GrpE"/>
    <property type="match status" value="1"/>
</dbReference>
<dbReference type="InterPro" id="IPR000740">
    <property type="entry name" value="GrpE"/>
</dbReference>
<dbReference type="SUPFAM" id="SSF58014">
    <property type="entry name" value="Coiled-coil domain of nucleotide exchange factor GrpE"/>
    <property type="match status" value="1"/>
</dbReference>
<dbReference type="GO" id="GO:0000774">
    <property type="term" value="F:adenyl-nucleotide exchange factor activity"/>
    <property type="evidence" value="ECO:0007669"/>
    <property type="project" value="InterPro"/>
</dbReference>
<dbReference type="GO" id="GO:0042803">
    <property type="term" value="F:protein homodimerization activity"/>
    <property type="evidence" value="ECO:0007669"/>
    <property type="project" value="InterPro"/>
</dbReference>
<dbReference type="AlphaFoldDB" id="A0A1F8DL87"/>
<dbReference type="GO" id="GO:0006457">
    <property type="term" value="P:protein folding"/>
    <property type="evidence" value="ECO:0007669"/>
    <property type="project" value="InterPro"/>
</dbReference>
<gene>
    <name evidence="3" type="primary">grpE</name>
    <name evidence="6" type="ORF">A2573_03465</name>
</gene>
<dbReference type="InterPro" id="IPR013805">
    <property type="entry name" value="GrpE_CC"/>
</dbReference>
<dbReference type="Gene3D" id="3.90.20.20">
    <property type="match status" value="1"/>
</dbReference>
<feature type="coiled-coil region" evidence="5">
    <location>
        <begin position="22"/>
        <end position="56"/>
    </location>
</feature>
<protein>
    <recommendedName>
        <fullName evidence="3">Protein GrpE</fullName>
    </recommendedName>
    <alternativeName>
        <fullName evidence="3">HSP-70 cofactor</fullName>
    </alternativeName>
</protein>
<dbReference type="GO" id="GO:0051087">
    <property type="term" value="F:protein-folding chaperone binding"/>
    <property type="evidence" value="ECO:0007669"/>
    <property type="project" value="InterPro"/>
</dbReference>
<comment type="subcellular location">
    <subcellularLocation>
        <location evidence="3">Cytoplasm</location>
    </subcellularLocation>
</comment>
<keyword evidence="5" id="KW-0175">Coiled coil</keyword>
<evidence type="ECO:0000256" key="4">
    <source>
        <dbReference type="RuleBase" id="RU004478"/>
    </source>
</evidence>
<organism evidence="6 7">
    <name type="scientific">Candidatus Woesebacteria bacterium RIFOXYD1_FULL_43_18</name>
    <dbReference type="NCBI Taxonomy" id="1802551"/>
    <lineage>
        <taxon>Bacteria</taxon>
        <taxon>Candidatus Woeseibacteriota</taxon>
    </lineage>
</organism>
<proteinExistence type="inferred from homology"/>
<keyword evidence="2 3" id="KW-0143">Chaperone</keyword>
<dbReference type="GO" id="GO:0051082">
    <property type="term" value="F:unfolded protein binding"/>
    <property type="evidence" value="ECO:0007669"/>
    <property type="project" value="TreeGrafter"/>
</dbReference>
<reference evidence="6 7" key="1">
    <citation type="journal article" date="2016" name="Nat. Commun.">
        <title>Thousands of microbial genomes shed light on interconnected biogeochemical processes in an aquifer system.</title>
        <authorList>
            <person name="Anantharaman K."/>
            <person name="Brown C.T."/>
            <person name="Hug L.A."/>
            <person name="Sharon I."/>
            <person name="Castelle C.J."/>
            <person name="Probst A.J."/>
            <person name="Thomas B.C."/>
            <person name="Singh A."/>
            <person name="Wilkins M.J."/>
            <person name="Karaoz U."/>
            <person name="Brodie E.L."/>
            <person name="Williams K.H."/>
            <person name="Hubbard S.S."/>
            <person name="Banfield J.F."/>
        </authorList>
    </citation>
    <scope>NUCLEOTIDE SEQUENCE [LARGE SCALE GENOMIC DNA]</scope>
</reference>